<evidence type="ECO:0000313" key="8">
    <source>
        <dbReference type="Proteomes" id="UP000007115"/>
    </source>
</evidence>
<dbReference type="Pfam" id="PF00096">
    <property type="entry name" value="zf-C2H2"/>
    <property type="match status" value="2"/>
</dbReference>
<dbReference type="PROSITE" id="PS50002">
    <property type="entry name" value="SH3"/>
    <property type="match status" value="1"/>
</dbReference>
<keyword evidence="2" id="KW-0479">Metal-binding</keyword>
<evidence type="ECO:0000256" key="1">
    <source>
        <dbReference type="ARBA" id="ARBA00022443"/>
    </source>
</evidence>
<feature type="compositionally biased region" description="Polar residues" evidence="4">
    <location>
        <begin position="972"/>
        <end position="985"/>
    </location>
</feature>
<name>G9MS74_HYPVG</name>
<feature type="domain" description="C2H2-type" evidence="6">
    <location>
        <begin position="742"/>
        <end position="771"/>
    </location>
</feature>
<feature type="region of interest" description="Disordered" evidence="4">
    <location>
        <begin position="830"/>
        <end position="857"/>
    </location>
</feature>
<dbReference type="InterPro" id="IPR013087">
    <property type="entry name" value="Znf_C2H2_type"/>
</dbReference>
<feature type="compositionally biased region" description="Polar residues" evidence="4">
    <location>
        <begin position="516"/>
        <end position="530"/>
    </location>
</feature>
<dbReference type="Proteomes" id="UP000007115">
    <property type="component" value="Unassembled WGS sequence"/>
</dbReference>
<gene>
    <name evidence="7" type="ORF">TRIVIDRAFT_201202</name>
</gene>
<dbReference type="SUPFAM" id="SSF50044">
    <property type="entry name" value="SH3-domain"/>
    <property type="match status" value="1"/>
</dbReference>
<feature type="domain" description="SH3" evidence="5">
    <location>
        <begin position="578"/>
        <end position="640"/>
    </location>
</feature>
<evidence type="ECO:0000313" key="7">
    <source>
        <dbReference type="EMBL" id="EHK22936.1"/>
    </source>
</evidence>
<evidence type="ECO:0000259" key="6">
    <source>
        <dbReference type="PROSITE" id="PS50157"/>
    </source>
</evidence>
<dbReference type="EMBL" id="ABDF02000006">
    <property type="protein sequence ID" value="EHK22936.1"/>
    <property type="molecule type" value="Genomic_DNA"/>
</dbReference>
<feature type="compositionally biased region" description="Basic and acidic residues" evidence="4">
    <location>
        <begin position="329"/>
        <end position="338"/>
    </location>
</feature>
<feature type="compositionally biased region" description="Basic and acidic residues" evidence="4">
    <location>
        <begin position="543"/>
        <end position="556"/>
    </location>
</feature>
<feature type="compositionally biased region" description="Polar residues" evidence="4">
    <location>
        <begin position="808"/>
        <end position="819"/>
    </location>
</feature>
<evidence type="ECO:0000256" key="4">
    <source>
        <dbReference type="SAM" id="MobiDB-lite"/>
    </source>
</evidence>
<keyword evidence="2" id="KW-0863">Zinc-finger</keyword>
<feature type="compositionally biased region" description="Polar residues" evidence="4">
    <location>
        <begin position="1076"/>
        <end position="1086"/>
    </location>
</feature>
<evidence type="ECO:0008006" key="9">
    <source>
        <dbReference type="Google" id="ProtNLM"/>
    </source>
</evidence>
<feature type="region of interest" description="Disordered" evidence="4">
    <location>
        <begin position="802"/>
        <end position="821"/>
    </location>
</feature>
<dbReference type="GO" id="GO:0008270">
    <property type="term" value="F:zinc ion binding"/>
    <property type="evidence" value="ECO:0007669"/>
    <property type="project" value="UniProtKB-KW"/>
</dbReference>
<protein>
    <recommendedName>
        <fullName evidence="9">SH3 domain-containing protein</fullName>
    </recommendedName>
</protein>
<dbReference type="SMART" id="SM00355">
    <property type="entry name" value="ZnF_C2H2"/>
    <property type="match status" value="3"/>
</dbReference>
<feature type="region of interest" description="Disordered" evidence="4">
    <location>
        <begin position="972"/>
        <end position="1001"/>
    </location>
</feature>
<dbReference type="InterPro" id="IPR036028">
    <property type="entry name" value="SH3-like_dom_sf"/>
</dbReference>
<dbReference type="SMART" id="SM00326">
    <property type="entry name" value="SH3"/>
    <property type="match status" value="1"/>
</dbReference>
<feature type="compositionally biased region" description="Polar residues" evidence="4">
    <location>
        <begin position="648"/>
        <end position="657"/>
    </location>
</feature>
<accession>G9MS74</accession>
<organism evidence="7 8">
    <name type="scientific">Hypocrea virens (strain Gv29-8 / FGSC 10586)</name>
    <name type="common">Gliocladium virens</name>
    <name type="synonym">Trichoderma virens</name>
    <dbReference type="NCBI Taxonomy" id="413071"/>
    <lineage>
        <taxon>Eukaryota</taxon>
        <taxon>Fungi</taxon>
        <taxon>Dikarya</taxon>
        <taxon>Ascomycota</taxon>
        <taxon>Pezizomycotina</taxon>
        <taxon>Sordariomycetes</taxon>
        <taxon>Hypocreomycetidae</taxon>
        <taxon>Hypocreales</taxon>
        <taxon>Hypocreaceae</taxon>
        <taxon>Trichoderma</taxon>
    </lineage>
</organism>
<dbReference type="OrthoDB" id="20872at2759"/>
<dbReference type="Gene3D" id="3.30.160.60">
    <property type="entry name" value="Classic Zinc Finger"/>
    <property type="match status" value="2"/>
</dbReference>
<dbReference type="Gene3D" id="2.30.30.40">
    <property type="entry name" value="SH3 Domains"/>
    <property type="match status" value="1"/>
</dbReference>
<dbReference type="STRING" id="413071.G9MS74"/>
<comment type="caution">
    <text evidence="7">The sequence shown here is derived from an EMBL/GenBank/DDBJ whole genome shotgun (WGS) entry which is preliminary data.</text>
</comment>
<dbReference type="Pfam" id="PF07653">
    <property type="entry name" value="SH3_2"/>
    <property type="match status" value="1"/>
</dbReference>
<dbReference type="eggNOG" id="KOG4575">
    <property type="taxonomic scope" value="Eukaryota"/>
</dbReference>
<feature type="compositionally biased region" description="Basic and acidic residues" evidence="4">
    <location>
        <begin position="1093"/>
        <end position="1102"/>
    </location>
</feature>
<sequence length="1117" mass="126426">MTDTSASSELNKTTVAAAANQCLESFQRCLLREPSLHPRELSMVEDQVARFSTWTSGIGVFAPGRASMDHRLRYAPEVQSIAIGLLESLNYRIRKFSEVLDKHAKGPETLISSVLDDGLGRFLGDIATEISHLNKMSNIIRRASQENHNVQAKDFHLKDEEGNDIEPLLLDHYKRYIGDRFPTASITIQQRLADAMILRRKRILYKRFRHGNKTIQLPQLDTKVSITMPDSRLQQGDNQKAKAPSRIQSATTLQPDKFKMIASSPSVVSTTMTVALGNHEALDFPIAPGLQVKRKYEQLKAEKLVAHQAMFEKSDEPFPAIDSTVDPDNTGKDAPERISTENDLKNNLKSVIQAIGEITCPYCLYTLPLEEVFNKQKWHNHVKNDLDSYVCLFEGCNQPDELYKHSDKWLSHMHQHGQRWRCPSHRELGMFLSNEEYMQHMRDVHDTKLSDAKLRALASRNARSLPKLFPLCPLCGKDESEVGGRLSDHITGHLRSLALKSLPSYEEDIPDDVGSENDSSNGSGVRSRSTLDMLDDDDIREFWSTKNDDSNHRTLDPDIDSNNTPSQQSRQPPPLPSRFPCWCRAIYSWAGESKRDLSFIEGDLIECINAGDGSWWVGRLFRDRTIAGAFPSNFVEVLPEDFQPTKPPSSISPNTASGPKAAPQKSQTFRKPFEAYANYHIIDQSEVFRETPTSPPAPPPHRLFPSNVGEVLPEDSQPAIAPTPIRLDRSGSGSQSPKITVYKCDEPGCGQSFDQPHKLNHHRRYHSRDHKCPYPDCGKGFSTKTHLQRHINDKHEKEKKFAEVNDGVSDTSAIQTSDNKGLGQDAYEARQVQQPDASGQLPRVESRPESYDTGRPLTPPIPILQLRYHAPLPFDVASGMGMYLASSPASRPRTPRRQSPIDIDVENTSGEKSHQPQPSNNIAAEKVAAKQPQWGGWSSWVLDEQNNRYYRFRQDSEGNLDYDWDQTDSAATANARKASQTTPNNDRAKDDQDLTTAHSTASQEMWTEITKDLVLREAIEELGYEYEETDQFWYVLQYLQYCDNTWASQDDVLQLAELSDDIRRARSERHDGPLPESSNARSNNIANYKPIRSRRDESERVREREVIYDRARNSRSS</sequence>
<dbReference type="RefSeq" id="XP_013957139.1">
    <property type="nucleotide sequence ID" value="XM_014101664.1"/>
</dbReference>
<keyword evidence="2" id="KW-0862">Zinc</keyword>
<reference evidence="7 8" key="1">
    <citation type="journal article" date="2011" name="Genome Biol.">
        <title>Comparative genome sequence analysis underscores mycoparasitism as the ancestral life style of Trichoderma.</title>
        <authorList>
            <person name="Kubicek C.P."/>
            <person name="Herrera-Estrella A."/>
            <person name="Seidl-Seiboth V."/>
            <person name="Martinez D.A."/>
            <person name="Druzhinina I.S."/>
            <person name="Thon M."/>
            <person name="Zeilinger S."/>
            <person name="Casas-Flores S."/>
            <person name="Horwitz B.A."/>
            <person name="Mukherjee P.K."/>
            <person name="Mukherjee M."/>
            <person name="Kredics L."/>
            <person name="Alcaraz L.D."/>
            <person name="Aerts A."/>
            <person name="Antal Z."/>
            <person name="Atanasova L."/>
            <person name="Cervantes-Badillo M.G."/>
            <person name="Challacombe J."/>
            <person name="Chertkov O."/>
            <person name="McCluskey K."/>
            <person name="Coulpier F."/>
            <person name="Deshpande N."/>
            <person name="von Doehren H."/>
            <person name="Ebbole D.J."/>
            <person name="Esquivel-Naranjo E.U."/>
            <person name="Fekete E."/>
            <person name="Flipphi M."/>
            <person name="Glaser F."/>
            <person name="Gomez-Rodriguez E.Y."/>
            <person name="Gruber S."/>
            <person name="Han C."/>
            <person name="Henrissat B."/>
            <person name="Hermosa R."/>
            <person name="Hernandez-Onate M."/>
            <person name="Karaffa L."/>
            <person name="Kosti I."/>
            <person name="Le Crom S."/>
            <person name="Lindquist E."/>
            <person name="Lucas S."/>
            <person name="Luebeck M."/>
            <person name="Luebeck P.S."/>
            <person name="Margeot A."/>
            <person name="Metz B."/>
            <person name="Misra M."/>
            <person name="Nevalainen H."/>
            <person name="Omann M."/>
            <person name="Packer N."/>
            <person name="Perrone G."/>
            <person name="Uresti-Rivera E.E."/>
            <person name="Salamov A."/>
            <person name="Schmoll M."/>
            <person name="Seiboth B."/>
            <person name="Shapiro H."/>
            <person name="Sukno S."/>
            <person name="Tamayo-Ramos J.A."/>
            <person name="Tisch D."/>
            <person name="Wiest A."/>
            <person name="Wilkinson H.H."/>
            <person name="Zhang M."/>
            <person name="Coutinho P.M."/>
            <person name="Kenerley C.M."/>
            <person name="Monte E."/>
            <person name="Baker S.E."/>
            <person name="Grigoriev I.V."/>
        </authorList>
    </citation>
    <scope>NUCLEOTIDE SEQUENCE [LARGE SCALE GENOMIC DNA]</scope>
    <source>
        <strain evidence="8">Gv29-8 / FGSC 10586</strain>
    </source>
</reference>
<dbReference type="InterPro" id="IPR001452">
    <property type="entry name" value="SH3_domain"/>
</dbReference>
<dbReference type="PROSITE" id="PS50157">
    <property type="entry name" value="ZINC_FINGER_C2H2_2"/>
    <property type="match status" value="2"/>
</dbReference>
<dbReference type="HOGENOM" id="CLU_280898_0_0_1"/>
<feature type="region of interest" description="Disordered" evidence="4">
    <location>
        <begin position="507"/>
        <end position="530"/>
    </location>
</feature>
<feature type="region of interest" description="Disordered" evidence="4">
    <location>
        <begin position="640"/>
        <end position="665"/>
    </location>
</feature>
<feature type="region of interest" description="Disordered" evidence="4">
    <location>
        <begin position="1066"/>
        <end position="1102"/>
    </location>
</feature>
<feature type="region of interest" description="Disordered" evidence="4">
    <location>
        <begin position="543"/>
        <end position="575"/>
    </location>
</feature>
<dbReference type="InParanoid" id="G9MS74"/>
<feature type="compositionally biased region" description="Low complexity" evidence="4">
    <location>
        <begin position="886"/>
        <end position="900"/>
    </location>
</feature>
<keyword evidence="8" id="KW-1185">Reference proteome</keyword>
<dbReference type="PANTHER" id="PTHR35391">
    <property type="entry name" value="C2H2-TYPE DOMAIN-CONTAINING PROTEIN-RELATED"/>
    <property type="match status" value="1"/>
</dbReference>
<dbReference type="PANTHER" id="PTHR35391:SF7">
    <property type="entry name" value="C2H2-TYPE DOMAIN-CONTAINING PROTEIN"/>
    <property type="match status" value="1"/>
</dbReference>
<proteinExistence type="predicted"/>
<feature type="region of interest" description="Disordered" evidence="4">
    <location>
        <begin position="317"/>
        <end position="338"/>
    </location>
</feature>
<evidence type="ECO:0000256" key="2">
    <source>
        <dbReference type="PROSITE-ProRule" id="PRU00042"/>
    </source>
</evidence>
<dbReference type="VEuPathDB" id="FungiDB:TRIVIDRAFT_201202"/>
<evidence type="ECO:0000256" key="3">
    <source>
        <dbReference type="PROSITE-ProRule" id="PRU00192"/>
    </source>
</evidence>
<dbReference type="GeneID" id="25790134"/>
<dbReference type="Pfam" id="PF26118">
    <property type="entry name" value="DUF8035"/>
    <property type="match status" value="1"/>
</dbReference>
<dbReference type="InterPro" id="IPR058348">
    <property type="entry name" value="DUF8035"/>
</dbReference>
<keyword evidence="1 3" id="KW-0728">SH3 domain</keyword>
<dbReference type="PROSITE" id="PS00028">
    <property type="entry name" value="ZINC_FINGER_C2H2_1"/>
    <property type="match status" value="2"/>
</dbReference>
<dbReference type="SUPFAM" id="SSF57667">
    <property type="entry name" value="beta-beta-alpha zinc fingers"/>
    <property type="match status" value="1"/>
</dbReference>
<dbReference type="AlphaFoldDB" id="G9MS74"/>
<feature type="domain" description="C2H2-type" evidence="6">
    <location>
        <begin position="770"/>
        <end position="800"/>
    </location>
</feature>
<evidence type="ECO:0000259" key="5">
    <source>
        <dbReference type="PROSITE" id="PS50002"/>
    </source>
</evidence>
<feature type="region of interest" description="Disordered" evidence="4">
    <location>
        <begin position="885"/>
        <end position="919"/>
    </location>
</feature>
<dbReference type="FunFam" id="2.30.30.40:FF:000168">
    <property type="entry name" value="SH3 domain protein (Cyk3)"/>
    <property type="match status" value="1"/>
</dbReference>
<dbReference type="InterPro" id="IPR036236">
    <property type="entry name" value="Znf_C2H2_sf"/>
</dbReference>